<proteinExistence type="predicted"/>
<evidence type="ECO:0000256" key="1">
    <source>
        <dbReference type="SAM" id="MobiDB-lite"/>
    </source>
</evidence>
<reference evidence="4 6" key="2">
    <citation type="submission" date="2018-03" db="EMBL/GenBank/DDBJ databases">
        <authorList>
            <person name="Fogelqvist J."/>
        </authorList>
    </citation>
    <scope>NUCLEOTIDE SEQUENCE [LARGE SCALE GENOMIC DNA]</scope>
</reference>
<geneLocation type="mitochondrion" evidence="4"/>
<dbReference type="AlphaFoldDB" id="A0A0G4IPD1"/>
<dbReference type="Proteomes" id="UP000039324">
    <property type="component" value="Unassembled WGS sequence"/>
</dbReference>
<keyword evidence="5" id="KW-1185">Reference proteome</keyword>
<reference evidence="3 5" key="1">
    <citation type="submission" date="2015-02" db="EMBL/GenBank/DDBJ databases">
        <authorList>
            <person name="Chooi Y.-H."/>
        </authorList>
    </citation>
    <scope>NUCLEOTIDE SEQUENCE [LARGE SCALE GENOMIC DNA]</scope>
    <source>
        <strain evidence="3">E3</strain>
    </source>
</reference>
<dbReference type="Proteomes" id="UP000290189">
    <property type="component" value="Unassembled WGS sequence"/>
</dbReference>
<protein>
    <recommendedName>
        <fullName evidence="2">C2H2-type domain-containing protein</fullName>
    </recommendedName>
</protein>
<feature type="compositionally biased region" description="Acidic residues" evidence="1">
    <location>
        <begin position="193"/>
        <end position="203"/>
    </location>
</feature>
<evidence type="ECO:0000313" key="6">
    <source>
        <dbReference type="Proteomes" id="UP000290189"/>
    </source>
</evidence>
<evidence type="ECO:0000313" key="4">
    <source>
        <dbReference type="EMBL" id="SPR01095.1"/>
    </source>
</evidence>
<gene>
    <name evidence="3" type="ORF">PBRA_005722</name>
    <name evidence="4" type="ORF">PLBR_LOCUS8310</name>
</gene>
<dbReference type="PROSITE" id="PS00028">
    <property type="entry name" value="ZINC_FINGER_C2H2_1"/>
    <property type="match status" value="1"/>
</dbReference>
<sequence length="304" mass="33618">MRHVASGEESRLHNQIAELERKATQLQSALRHPPKDAATYSMMRVLAERDIPLTLLQTKYRLQQIAVRRARHTGEENSSQASNVDVVKIDASTCHPPAEEPPKMTSRRSHRRLRPFAADASNDCPPPAAARPGGQTIVKSDVDVVRTVFQDRHDRVGGPDEENFRSAGNARAPGKQSAKSPIEPIANPRQDVDHDDDDDDDDESPTRLEGSASPARHRRRSNSIVTSIDLTGVEGGGTNIPTRSSCAHCGMQCADDDDLDQHVRFWHLAQPAGRSTPGCQRKLRLQAMYLQAVQQHALRARQPP</sequence>
<dbReference type="EMBL" id="CDSF01000078">
    <property type="protein sequence ID" value="CEO97118.1"/>
    <property type="molecule type" value="Genomic_DNA"/>
</dbReference>
<organism evidence="3 5">
    <name type="scientific">Plasmodiophora brassicae</name>
    <name type="common">Clubroot disease agent</name>
    <dbReference type="NCBI Taxonomy" id="37360"/>
    <lineage>
        <taxon>Eukaryota</taxon>
        <taxon>Sar</taxon>
        <taxon>Rhizaria</taxon>
        <taxon>Endomyxa</taxon>
        <taxon>Phytomyxea</taxon>
        <taxon>Plasmodiophorida</taxon>
        <taxon>Plasmodiophoridae</taxon>
        <taxon>Plasmodiophora</taxon>
    </lineage>
</organism>
<feature type="region of interest" description="Disordered" evidence="1">
    <location>
        <begin position="117"/>
        <end position="224"/>
    </location>
</feature>
<evidence type="ECO:0000313" key="3">
    <source>
        <dbReference type="EMBL" id="CEO97118.1"/>
    </source>
</evidence>
<evidence type="ECO:0000313" key="5">
    <source>
        <dbReference type="Proteomes" id="UP000039324"/>
    </source>
</evidence>
<keyword evidence="4" id="KW-0496">Mitochondrion</keyword>
<name>A0A0G4IPD1_PLABS</name>
<dbReference type="InterPro" id="IPR013087">
    <property type="entry name" value="Znf_C2H2_type"/>
</dbReference>
<accession>A0A0G4IPD1</accession>
<dbReference type="EMBL" id="OVEO01000016">
    <property type="protein sequence ID" value="SPR01095.1"/>
    <property type="molecule type" value="Genomic_DNA"/>
</dbReference>
<feature type="domain" description="C2H2-type" evidence="2">
    <location>
        <begin position="246"/>
        <end position="267"/>
    </location>
</feature>
<feature type="compositionally biased region" description="Basic and acidic residues" evidence="1">
    <location>
        <begin position="140"/>
        <end position="164"/>
    </location>
</feature>
<evidence type="ECO:0000259" key="2">
    <source>
        <dbReference type="PROSITE" id="PS00028"/>
    </source>
</evidence>